<reference evidence="1" key="1">
    <citation type="journal article" date="2014" name="Int. J. Syst. Evol. Microbiol.">
        <title>Complete genome sequence of Corynebacterium casei LMG S-19264T (=DSM 44701T), isolated from a smear-ripened cheese.</title>
        <authorList>
            <consortium name="US DOE Joint Genome Institute (JGI-PGF)"/>
            <person name="Walter F."/>
            <person name="Albersmeier A."/>
            <person name="Kalinowski J."/>
            <person name="Ruckert C."/>
        </authorList>
    </citation>
    <scope>NUCLEOTIDE SEQUENCE</scope>
    <source>
        <strain evidence="1">CGMCC 1.15082</strain>
    </source>
</reference>
<dbReference type="RefSeq" id="WP_188825049.1">
    <property type="nucleotide sequence ID" value="NZ_BMHH01000013.1"/>
</dbReference>
<evidence type="ECO:0000313" key="1">
    <source>
        <dbReference type="EMBL" id="GGB00085.1"/>
    </source>
</evidence>
<dbReference type="Proteomes" id="UP000646478">
    <property type="component" value="Unassembled WGS sequence"/>
</dbReference>
<protein>
    <submittedName>
        <fullName evidence="1">Uncharacterized protein</fullName>
    </submittedName>
</protein>
<dbReference type="EMBL" id="BMHH01000013">
    <property type="protein sequence ID" value="GGB00085.1"/>
    <property type="molecule type" value="Genomic_DNA"/>
</dbReference>
<evidence type="ECO:0000313" key="2">
    <source>
        <dbReference type="Proteomes" id="UP000646478"/>
    </source>
</evidence>
<reference evidence="1" key="2">
    <citation type="submission" date="2020-09" db="EMBL/GenBank/DDBJ databases">
        <authorList>
            <person name="Sun Q."/>
            <person name="Zhou Y."/>
        </authorList>
    </citation>
    <scope>NUCLEOTIDE SEQUENCE</scope>
    <source>
        <strain evidence="1">CGMCC 1.15082</strain>
    </source>
</reference>
<accession>A0A916SGZ5</accession>
<dbReference type="AlphaFoldDB" id="A0A916SGZ5"/>
<gene>
    <name evidence="1" type="ORF">GCM10011491_30430</name>
</gene>
<name>A0A916SGZ5_9HYPH</name>
<keyword evidence="2" id="KW-1185">Reference proteome</keyword>
<organism evidence="1 2">
    <name type="scientific">Brucella endophytica</name>
    <dbReference type="NCBI Taxonomy" id="1963359"/>
    <lineage>
        <taxon>Bacteria</taxon>
        <taxon>Pseudomonadati</taxon>
        <taxon>Pseudomonadota</taxon>
        <taxon>Alphaproteobacteria</taxon>
        <taxon>Hyphomicrobiales</taxon>
        <taxon>Brucellaceae</taxon>
        <taxon>Brucella/Ochrobactrum group</taxon>
        <taxon>Brucella</taxon>
    </lineage>
</organism>
<comment type="caution">
    <text evidence="1">The sequence shown here is derived from an EMBL/GenBank/DDBJ whole genome shotgun (WGS) entry which is preliminary data.</text>
</comment>
<proteinExistence type="predicted"/>
<sequence>MTEEDLKQFLAENAADIQAQVRQRLIEGLLTNHSWTMRDQIGEVVADFMKTEIIPEVRTYLSGEKSAILEAAIKGASKVSDMLAEAMVAQAAKNLSANRYEFKKIMEAVFA</sequence>